<dbReference type="Proteomes" id="UP000283090">
    <property type="component" value="Unassembled WGS sequence"/>
</dbReference>
<dbReference type="AlphaFoldDB" id="A0A436ZP26"/>
<dbReference type="RefSeq" id="XP_067486195.1">
    <property type="nucleotide sequence ID" value="XM_067638293.1"/>
</dbReference>
<dbReference type="PANTHER" id="PTHR47562">
    <property type="match status" value="1"/>
</dbReference>
<sequence length="269" mass="29644">MLIKESFEDIKTSGGTSMRVFLFEPSIPNYPNAKFPGVVVFSEIYQVTGPVARFARQICSQGYVCAAPSSYHDFEGPEPFPYDGPGTDLGNKLKITKTVESYDEDARLCVDLLLSKKNSNGKVGATGMCLGGHLVLRCAFDTRVTASVCYFPTDIHSSSLGLGKNDNSLSVMTTIKGEVILIFGKKDNHVSPEGRDLIRKTLHDAGVDFTFLEISGAAHAFIRDESSKGRYDAATTKYCFELLLELFNRKLKLDLGEYEDKVHPIKDVC</sequence>
<dbReference type="Gene3D" id="3.40.50.1820">
    <property type="entry name" value="alpha/beta hydrolase"/>
    <property type="match status" value="1"/>
</dbReference>
<gene>
    <name evidence="2" type="ORF">DFL_008545</name>
</gene>
<dbReference type="OrthoDB" id="58297at2759"/>
<dbReference type="EMBL" id="SAEB01000012">
    <property type="protein sequence ID" value="RVD80651.1"/>
    <property type="molecule type" value="Genomic_DNA"/>
</dbReference>
<dbReference type="Pfam" id="PF01738">
    <property type="entry name" value="DLH"/>
    <property type="match status" value="1"/>
</dbReference>
<dbReference type="STRING" id="97331.A0A436ZP26"/>
<name>A0A436ZP26_ARTFL</name>
<proteinExistence type="predicted"/>
<organism evidence="2 3">
    <name type="scientific">Arthrobotrys flagrans</name>
    <name type="common">Nematode-trapping fungus</name>
    <name type="synonym">Trichothecium flagrans</name>
    <dbReference type="NCBI Taxonomy" id="97331"/>
    <lineage>
        <taxon>Eukaryota</taxon>
        <taxon>Fungi</taxon>
        <taxon>Dikarya</taxon>
        <taxon>Ascomycota</taxon>
        <taxon>Pezizomycotina</taxon>
        <taxon>Orbiliomycetes</taxon>
        <taxon>Orbiliales</taxon>
        <taxon>Orbiliaceae</taxon>
        <taxon>Arthrobotrys</taxon>
    </lineage>
</organism>
<accession>A0A436ZP26</accession>
<protein>
    <recommendedName>
        <fullName evidence="1">Dienelactone hydrolase domain-containing protein</fullName>
    </recommendedName>
</protein>
<dbReference type="GO" id="GO:0016787">
    <property type="term" value="F:hydrolase activity"/>
    <property type="evidence" value="ECO:0007669"/>
    <property type="project" value="InterPro"/>
</dbReference>
<dbReference type="InterPro" id="IPR029058">
    <property type="entry name" value="AB_hydrolase_fold"/>
</dbReference>
<keyword evidence="3" id="KW-1185">Reference proteome</keyword>
<comment type="caution">
    <text evidence="2">The sequence shown here is derived from an EMBL/GenBank/DDBJ whole genome shotgun (WGS) entry which is preliminary data.</text>
</comment>
<dbReference type="GeneID" id="93590856"/>
<feature type="domain" description="Dienelactone hydrolase" evidence="1">
    <location>
        <begin position="32"/>
        <end position="249"/>
    </location>
</feature>
<dbReference type="VEuPathDB" id="FungiDB:DFL_008545"/>
<dbReference type="InterPro" id="IPR002925">
    <property type="entry name" value="Dienelactn_hydro"/>
</dbReference>
<evidence type="ECO:0000259" key="1">
    <source>
        <dbReference type="Pfam" id="PF01738"/>
    </source>
</evidence>
<dbReference type="SUPFAM" id="SSF53474">
    <property type="entry name" value="alpha/beta-Hydrolases"/>
    <property type="match status" value="1"/>
</dbReference>
<dbReference type="PANTHER" id="PTHR47562:SF2">
    <property type="entry name" value="CARBOXYMETHYLENEBUTENOLIDASE-RELATED"/>
    <property type="match status" value="1"/>
</dbReference>
<evidence type="ECO:0000313" key="2">
    <source>
        <dbReference type="EMBL" id="RVD80651.1"/>
    </source>
</evidence>
<reference evidence="2 3" key="1">
    <citation type="submission" date="2019-01" db="EMBL/GenBank/DDBJ databases">
        <title>Intercellular communication is required for trap formation in the nematode-trapping fungus Duddingtonia flagrans.</title>
        <authorList>
            <person name="Youssar L."/>
            <person name="Wernet V."/>
            <person name="Hensel N."/>
            <person name="Hildebrandt H.-G."/>
            <person name="Fischer R."/>
        </authorList>
    </citation>
    <scope>NUCLEOTIDE SEQUENCE [LARGE SCALE GENOMIC DNA]</scope>
    <source>
        <strain evidence="2 3">CBS H-5679</strain>
    </source>
</reference>
<evidence type="ECO:0000313" key="3">
    <source>
        <dbReference type="Proteomes" id="UP000283090"/>
    </source>
</evidence>